<feature type="transmembrane region" description="Helical" evidence="2">
    <location>
        <begin position="42"/>
        <end position="60"/>
    </location>
</feature>
<evidence type="ECO:0000256" key="2">
    <source>
        <dbReference type="SAM" id="Phobius"/>
    </source>
</evidence>
<keyword evidence="2" id="KW-1133">Transmembrane helix</keyword>
<reference evidence="3 4" key="1">
    <citation type="submission" date="2021-01" db="EMBL/GenBank/DDBJ databases">
        <title>Whole genome shotgun sequence of Cellulomonas phragmiteti NBRC 110785.</title>
        <authorList>
            <person name="Komaki H."/>
            <person name="Tamura T."/>
        </authorList>
    </citation>
    <scope>NUCLEOTIDE SEQUENCE [LARGE SCALE GENOMIC DNA]</scope>
    <source>
        <strain evidence="3 4">NBRC 110785</strain>
    </source>
</reference>
<evidence type="ECO:0000313" key="3">
    <source>
        <dbReference type="EMBL" id="GIG38337.1"/>
    </source>
</evidence>
<proteinExistence type="predicted"/>
<dbReference type="RefSeq" id="WP_203670403.1">
    <property type="nucleotide sequence ID" value="NZ_BONP01000001.1"/>
</dbReference>
<dbReference type="EMBL" id="BONP01000001">
    <property type="protein sequence ID" value="GIG38337.1"/>
    <property type="molecule type" value="Genomic_DNA"/>
</dbReference>
<evidence type="ECO:0000313" key="4">
    <source>
        <dbReference type="Proteomes" id="UP000614741"/>
    </source>
</evidence>
<organism evidence="3 4">
    <name type="scientific">Cellulomonas phragmiteti</name>
    <dbReference type="NCBI Taxonomy" id="478780"/>
    <lineage>
        <taxon>Bacteria</taxon>
        <taxon>Bacillati</taxon>
        <taxon>Actinomycetota</taxon>
        <taxon>Actinomycetes</taxon>
        <taxon>Micrococcales</taxon>
        <taxon>Cellulomonadaceae</taxon>
        <taxon>Cellulomonas</taxon>
    </lineage>
</organism>
<keyword evidence="4" id="KW-1185">Reference proteome</keyword>
<feature type="region of interest" description="Disordered" evidence="1">
    <location>
        <begin position="80"/>
        <end position="99"/>
    </location>
</feature>
<accession>A0ABQ4DG68</accession>
<evidence type="ECO:0008006" key="5">
    <source>
        <dbReference type="Google" id="ProtNLM"/>
    </source>
</evidence>
<feature type="region of interest" description="Disordered" evidence="1">
    <location>
        <begin position="142"/>
        <end position="165"/>
    </location>
</feature>
<gene>
    <name evidence="3" type="ORF">Cph01nite_00990</name>
</gene>
<feature type="compositionally biased region" description="Low complexity" evidence="1">
    <location>
        <begin position="147"/>
        <end position="163"/>
    </location>
</feature>
<keyword evidence="2" id="KW-0812">Transmembrane</keyword>
<protein>
    <recommendedName>
        <fullName evidence="5">DUF4157 domain-containing protein</fullName>
    </recommendedName>
</protein>
<sequence>MTVRSAPGASGRPADGARRERPAAGRPDGVPPRDLGQATTEYLGVVLVVVALVAALVLAVSPVGRALVARLVCEITSMGQADCGAGTPGAPDGRAPDGDEPGWWCTNVGWFCSDDEDEDEDEQEQDDEPGWWCSTLGWFCPDEPTEEPTSTPTATPTGHPTDPANGLPVVDGVTIPEGLDPDSETVRTLLLTERGREMLQWLADNGIEVRDSSSGSYWDGQHVYVDTGNTPLETVRTLVHEANHARSDADGSSPDVHGDSRDDYVNGMLDEETRGVVDEIVAARELEDQGVSMPTDISDDTYWDAYDAAVTAGRSEQQARDAAFAAVRDLFTDGTFVTSTTGDTYEDYYGSAWDDRH</sequence>
<name>A0ABQ4DG68_9CELL</name>
<feature type="region of interest" description="Disordered" evidence="1">
    <location>
        <begin position="1"/>
        <end position="35"/>
    </location>
</feature>
<keyword evidence="2" id="KW-0472">Membrane</keyword>
<comment type="caution">
    <text evidence="3">The sequence shown here is derived from an EMBL/GenBank/DDBJ whole genome shotgun (WGS) entry which is preliminary data.</text>
</comment>
<dbReference type="Proteomes" id="UP000614741">
    <property type="component" value="Unassembled WGS sequence"/>
</dbReference>
<evidence type="ECO:0000256" key="1">
    <source>
        <dbReference type="SAM" id="MobiDB-lite"/>
    </source>
</evidence>